<dbReference type="PRINTS" id="PR00385">
    <property type="entry name" value="P450"/>
</dbReference>
<protein>
    <recommendedName>
        <fullName evidence="9">Cytochrome P450</fullName>
    </recommendedName>
</protein>
<keyword evidence="8" id="KW-1185">Reference proteome</keyword>
<dbReference type="GO" id="GO:0016705">
    <property type="term" value="F:oxidoreductase activity, acting on paired donors, with incorporation or reduction of molecular oxygen"/>
    <property type="evidence" value="ECO:0007669"/>
    <property type="project" value="InterPro"/>
</dbReference>
<dbReference type="PANTHER" id="PTHR24296">
    <property type="entry name" value="CYTOCHROME P450"/>
    <property type="match status" value="1"/>
</dbReference>
<evidence type="ECO:0008006" key="9">
    <source>
        <dbReference type="Google" id="ProtNLM"/>
    </source>
</evidence>
<evidence type="ECO:0000256" key="4">
    <source>
        <dbReference type="ARBA" id="ARBA00023004"/>
    </source>
</evidence>
<dbReference type="PRINTS" id="PR00463">
    <property type="entry name" value="EP450I"/>
</dbReference>
<dbReference type="InterPro" id="IPR001128">
    <property type="entry name" value="Cyt_P450"/>
</dbReference>
<dbReference type="OrthoDB" id="1470350at2759"/>
<accession>A0A9P6Q555</accession>
<evidence type="ECO:0000256" key="1">
    <source>
        <dbReference type="ARBA" id="ARBA00010617"/>
    </source>
</evidence>
<organism evidence="7 8">
    <name type="scientific">Mortierella polycephala</name>
    <dbReference type="NCBI Taxonomy" id="41804"/>
    <lineage>
        <taxon>Eukaryota</taxon>
        <taxon>Fungi</taxon>
        <taxon>Fungi incertae sedis</taxon>
        <taxon>Mucoromycota</taxon>
        <taxon>Mortierellomycotina</taxon>
        <taxon>Mortierellomycetes</taxon>
        <taxon>Mortierellales</taxon>
        <taxon>Mortierellaceae</taxon>
        <taxon>Mortierella</taxon>
    </lineage>
</organism>
<comment type="caution">
    <text evidence="7">The sequence shown here is derived from an EMBL/GenBank/DDBJ whole genome shotgun (WGS) entry which is preliminary data.</text>
</comment>
<evidence type="ECO:0000313" key="8">
    <source>
        <dbReference type="Proteomes" id="UP000726737"/>
    </source>
</evidence>
<comment type="similarity">
    <text evidence="1 6">Belongs to the cytochrome P450 family.</text>
</comment>
<proteinExistence type="inferred from homology"/>
<reference evidence="7" key="1">
    <citation type="journal article" date="2020" name="Fungal Divers.">
        <title>Resolving the Mortierellaceae phylogeny through synthesis of multi-gene phylogenetics and phylogenomics.</title>
        <authorList>
            <person name="Vandepol N."/>
            <person name="Liber J."/>
            <person name="Desiro A."/>
            <person name="Na H."/>
            <person name="Kennedy M."/>
            <person name="Barry K."/>
            <person name="Grigoriev I.V."/>
            <person name="Miller A.N."/>
            <person name="O'Donnell K."/>
            <person name="Stajich J.E."/>
            <person name="Bonito G."/>
        </authorList>
    </citation>
    <scope>NUCLEOTIDE SEQUENCE</scope>
    <source>
        <strain evidence="7">KOD948</strain>
    </source>
</reference>
<gene>
    <name evidence="7" type="ORF">BG011_001551</name>
</gene>
<keyword evidence="2 5" id="KW-0479">Metal-binding</keyword>
<dbReference type="Proteomes" id="UP000726737">
    <property type="component" value="Unassembled WGS sequence"/>
</dbReference>
<dbReference type="Gene3D" id="1.10.630.10">
    <property type="entry name" value="Cytochrome P450"/>
    <property type="match status" value="1"/>
</dbReference>
<dbReference type="SUPFAM" id="SSF48264">
    <property type="entry name" value="Cytochrome P450"/>
    <property type="match status" value="1"/>
</dbReference>
<dbReference type="GO" id="GO:0004497">
    <property type="term" value="F:monooxygenase activity"/>
    <property type="evidence" value="ECO:0007669"/>
    <property type="project" value="UniProtKB-KW"/>
</dbReference>
<dbReference type="Pfam" id="PF00067">
    <property type="entry name" value="p450"/>
    <property type="match status" value="1"/>
</dbReference>
<evidence type="ECO:0000256" key="6">
    <source>
        <dbReference type="RuleBase" id="RU000461"/>
    </source>
</evidence>
<keyword evidence="6" id="KW-0503">Monooxygenase</keyword>
<evidence type="ECO:0000256" key="2">
    <source>
        <dbReference type="ARBA" id="ARBA00022723"/>
    </source>
</evidence>
<dbReference type="InterPro" id="IPR036396">
    <property type="entry name" value="Cyt_P450_sf"/>
</dbReference>
<dbReference type="AlphaFoldDB" id="A0A9P6Q555"/>
<dbReference type="InterPro" id="IPR002401">
    <property type="entry name" value="Cyt_P450_E_grp-I"/>
</dbReference>
<keyword evidence="5 6" id="KW-0349">Heme</keyword>
<keyword evidence="4 5" id="KW-0408">Iron</keyword>
<dbReference type="GO" id="GO:0006629">
    <property type="term" value="P:lipid metabolic process"/>
    <property type="evidence" value="ECO:0007669"/>
    <property type="project" value="UniProtKB-ARBA"/>
</dbReference>
<comment type="cofactor">
    <cofactor evidence="5">
        <name>heme</name>
        <dbReference type="ChEBI" id="CHEBI:30413"/>
    </cofactor>
</comment>
<dbReference type="GO" id="GO:0020037">
    <property type="term" value="F:heme binding"/>
    <property type="evidence" value="ECO:0007669"/>
    <property type="project" value="InterPro"/>
</dbReference>
<evidence type="ECO:0000256" key="5">
    <source>
        <dbReference type="PIRSR" id="PIRSR602401-1"/>
    </source>
</evidence>
<keyword evidence="3 6" id="KW-0560">Oxidoreductase</keyword>
<dbReference type="InterPro" id="IPR017972">
    <property type="entry name" value="Cyt_P450_CS"/>
</dbReference>
<name>A0A9P6Q555_9FUNG</name>
<feature type="binding site" description="axial binding residue" evidence="5">
    <location>
        <position position="466"/>
    </location>
    <ligand>
        <name>heme</name>
        <dbReference type="ChEBI" id="CHEBI:30413"/>
    </ligand>
    <ligandPart>
        <name>Fe</name>
        <dbReference type="ChEBI" id="CHEBI:18248"/>
    </ligandPart>
</feature>
<dbReference type="GO" id="GO:0005506">
    <property type="term" value="F:iron ion binding"/>
    <property type="evidence" value="ECO:0007669"/>
    <property type="project" value="InterPro"/>
</dbReference>
<sequence length="525" mass="59583">MTSAVSTGAGSNPNLAALTRILTQILTRSNISKALGAYFLYIVFKYRKSVYGIPTRTELPGPWCIPLLGNLYQMLMLPRNQLLQRQTLNHEKYGSYYAMTAPGVGRMINIADPEMVDHVLRANFWAYEKGPFLRTKLRPLIGEGIFGADGQHWKWQRKLASHIFNVKAFRAYTSQVFCQEGYLVIDYLSTMADRGDVVDLQEVFYKYTLDSFGEIAFGQSFGCLMKPGEEVPFATAFDRLNHTLSQRLMSPAIWAFKEWRDGSLGQVEKDTKIVDDFAYDVIRKRREQGPPEGHKDLMQLFMETHDEDGNPLSDEMLKDSLNNFILAGRDTTAQALSWMFYLMHRSGGDQAIVKKLTEETDRVLQGGLPTYESTKQQKYAESCFHEALRLYPSVPKNFKTCVEDDILPGGVRVYKGERIGWSSWAMGRSAAIWGPDAKEYKPERWLTGEKPSSAKFIAFHHGPRTCLGQQFATIEAITLMAMLAQKFTFELVEPSKEPAYYPSLTLPMAHGLPVRIKHRVDTPKA</sequence>
<evidence type="ECO:0000256" key="3">
    <source>
        <dbReference type="ARBA" id="ARBA00023002"/>
    </source>
</evidence>
<dbReference type="EMBL" id="JAAAJA010000141">
    <property type="protein sequence ID" value="KAG0260897.1"/>
    <property type="molecule type" value="Genomic_DNA"/>
</dbReference>
<dbReference type="PROSITE" id="PS00086">
    <property type="entry name" value="CYTOCHROME_P450"/>
    <property type="match status" value="1"/>
</dbReference>
<evidence type="ECO:0000313" key="7">
    <source>
        <dbReference type="EMBL" id="KAG0260897.1"/>
    </source>
</evidence>